<feature type="region of interest" description="Disordered" evidence="1">
    <location>
        <begin position="18"/>
        <end position="58"/>
    </location>
</feature>
<dbReference type="HOGENOM" id="CLU_531046_0_0_1"/>
<accession>A0A067TIQ1</accession>
<gene>
    <name evidence="2" type="ORF">GALMADRAFT_862918</name>
</gene>
<protein>
    <submittedName>
        <fullName evidence="2">Uncharacterized protein</fullName>
    </submittedName>
</protein>
<evidence type="ECO:0000313" key="2">
    <source>
        <dbReference type="EMBL" id="KDR82996.1"/>
    </source>
</evidence>
<feature type="compositionally biased region" description="Basic and acidic residues" evidence="1">
    <location>
        <begin position="20"/>
        <end position="30"/>
    </location>
</feature>
<feature type="compositionally biased region" description="Basic residues" evidence="1">
    <location>
        <begin position="49"/>
        <end position="58"/>
    </location>
</feature>
<reference evidence="3" key="1">
    <citation type="journal article" date="2014" name="Proc. Natl. Acad. Sci. U.S.A.">
        <title>Extensive sampling of basidiomycete genomes demonstrates inadequacy of the white-rot/brown-rot paradigm for wood decay fungi.</title>
        <authorList>
            <person name="Riley R."/>
            <person name="Salamov A.A."/>
            <person name="Brown D.W."/>
            <person name="Nagy L.G."/>
            <person name="Floudas D."/>
            <person name="Held B.W."/>
            <person name="Levasseur A."/>
            <person name="Lombard V."/>
            <person name="Morin E."/>
            <person name="Otillar R."/>
            <person name="Lindquist E.A."/>
            <person name="Sun H."/>
            <person name="LaButti K.M."/>
            <person name="Schmutz J."/>
            <person name="Jabbour D."/>
            <person name="Luo H."/>
            <person name="Baker S.E."/>
            <person name="Pisabarro A.G."/>
            <person name="Walton J.D."/>
            <person name="Blanchette R.A."/>
            <person name="Henrissat B."/>
            <person name="Martin F."/>
            <person name="Cullen D."/>
            <person name="Hibbett D.S."/>
            <person name="Grigoriev I.V."/>
        </authorList>
    </citation>
    <scope>NUCLEOTIDE SEQUENCE [LARGE SCALE GENOMIC DNA]</scope>
    <source>
        <strain evidence="3">CBS 339.88</strain>
    </source>
</reference>
<evidence type="ECO:0000313" key="3">
    <source>
        <dbReference type="Proteomes" id="UP000027222"/>
    </source>
</evidence>
<name>A0A067TIQ1_GALM3</name>
<keyword evidence="3" id="KW-1185">Reference proteome</keyword>
<dbReference type="EMBL" id="KL142369">
    <property type="protein sequence ID" value="KDR82996.1"/>
    <property type="molecule type" value="Genomic_DNA"/>
</dbReference>
<dbReference type="AlphaFoldDB" id="A0A067TIQ1"/>
<sequence>MPNLTLYDFWKVSRHVARGGSEKFSPERRAAAPSSTKPRKYPPALLRPKDRHPKPWKRQKIDETSIVCNSIPLSLQPVTRDNILWGPHDPSHVPRTSPTMGTLPDLHSSCPLPDDLRERTKRMVGHCSAITLLPLDIIHVLLGHVSDEGGDRNCLVLLSQTCQILRFWCRRLYLCNMGIITHGTDCTTIKLVDDIPLTAVVIFTGFTELQDGRNIRLELDTLHLVEFNHEICNFIVQCRVSAFCLWFYSSDKYLQRDDLVSSALVSLIGSLGLRCLSITIRKTLGCGLDPPVRHRQKVIRVPTHGDTHLIFLQIMNNVLICKLDASFFCTPPLRLIFPLVLQGASVIDFSIDCPTGNEFGDILHHVHFPMLETFSATVCDPSPILLPDYFIVRHTILENVTLINSVGRKVNLANTTPSLQLPSLKTIRLSASYARWTVQDLRGLCCLHIQPVKCTTDPNSPAFCEAVRSLTTMLISSRYLQFSDDFKLTIEFPTRLTRHIWVTTCNNPRFSCT</sequence>
<dbReference type="Proteomes" id="UP000027222">
    <property type="component" value="Unassembled WGS sequence"/>
</dbReference>
<evidence type="ECO:0000256" key="1">
    <source>
        <dbReference type="SAM" id="MobiDB-lite"/>
    </source>
</evidence>
<organism evidence="2 3">
    <name type="scientific">Galerina marginata (strain CBS 339.88)</name>
    <dbReference type="NCBI Taxonomy" id="685588"/>
    <lineage>
        <taxon>Eukaryota</taxon>
        <taxon>Fungi</taxon>
        <taxon>Dikarya</taxon>
        <taxon>Basidiomycota</taxon>
        <taxon>Agaricomycotina</taxon>
        <taxon>Agaricomycetes</taxon>
        <taxon>Agaricomycetidae</taxon>
        <taxon>Agaricales</taxon>
        <taxon>Agaricineae</taxon>
        <taxon>Strophariaceae</taxon>
        <taxon>Galerina</taxon>
    </lineage>
</organism>
<proteinExistence type="predicted"/>